<dbReference type="RefSeq" id="WP_272778980.1">
    <property type="nucleotide sequence ID" value="NZ_JAQQLI010000038.1"/>
</dbReference>
<evidence type="ECO:0000313" key="7">
    <source>
        <dbReference type="EMBL" id="MDC7788142.1"/>
    </source>
</evidence>
<reference evidence="7" key="1">
    <citation type="journal article" date="2023" name="Microbiol Resour">
        <title>Genome Sequences of Rhodoplanes serenus and Two Thermotolerant Strains, Rhodoplanes tepidamans and 'Rhodoplanes cryptolactis,' Further Refine the Genus.</title>
        <authorList>
            <person name="Rayyan A.A."/>
            <person name="Kyndt J.A."/>
        </authorList>
    </citation>
    <scope>NUCLEOTIDE SEQUENCE</scope>
    <source>
        <strain evidence="7">DSM 9987</strain>
    </source>
</reference>
<name>A0ABT5JEV5_RHOTP</name>
<dbReference type="Pfam" id="PF08281">
    <property type="entry name" value="Sigma70_r4_2"/>
    <property type="match status" value="1"/>
</dbReference>
<evidence type="ECO:0000256" key="2">
    <source>
        <dbReference type="ARBA" id="ARBA00023015"/>
    </source>
</evidence>
<dbReference type="Proteomes" id="UP001165652">
    <property type="component" value="Unassembled WGS sequence"/>
</dbReference>
<evidence type="ECO:0000256" key="1">
    <source>
        <dbReference type="ARBA" id="ARBA00010641"/>
    </source>
</evidence>
<protein>
    <submittedName>
        <fullName evidence="7">Sigma-70 family RNA polymerase sigma factor</fullName>
    </submittedName>
</protein>
<dbReference type="EMBL" id="JAQQLI010000038">
    <property type="protein sequence ID" value="MDC7788142.1"/>
    <property type="molecule type" value="Genomic_DNA"/>
</dbReference>
<dbReference type="InterPro" id="IPR013325">
    <property type="entry name" value="RNA_pol_sigma_r2"/>
</dbReference>
<reference evidence="7" key="2">
    <citation type="submission" date="2023-02" db="EMBL/GenBank/DDBJ databases">
        <authorList>
            <person name="Rayyan A."/>
            <person name="Meyer T."/>
            <person name="Kyndt J.A."/>
        </authorList>
    </citation>
    <scope>NUCLEOTIDE SEQUENCE</scope>
    <source>
        <strain evidence="7">DSM 9987</strain>
    </source>
</reference>
<keyword evidence="4" id="KW-0804">Transcription</keyword>
<organism evidence="7 8">
    <name type="scientific">Rhodoplanes tepidamans</name>
    <name type="common">Rhodoplanes cryptolactis</name>
    <dbReference type="NCBI Taxonomy" id="200616"/>
    <lineage>
        <taxon>Bacteria</taxon>
        <taxon>Pseudomonadati</taxon>
        <taxon>Pseudomonadota</taxon>
        <taxon>Alphaproteobacteria</taxon>
        <taxon>Hyphomicrobiales</taxon>
        <taxon>Nitrobacteraceae</taxon>
        <taxon>Rhodoplanes</taxon>
    </lineage>
</organism>
<sequence length="171" mass="19365">MRSALDSLFLAQRSALVGALTRIVRCEATAEDLVQESYLRVARAMAQRPVEHVQAFLYQTARNLALDHLRSTGVKRRVEVEPVDEEAFLDVPSEHPSPEVEIIDRQRLALFESVLADLPARTREVLFLSRIHGWPYPRIAAHLGVSPNTVYNDIRLAMAHCLDAMARAERR</sequence>
<dbReference type="InterPro" id="IPR039425">
    <property type="entry name" value="RNA_pol_sigma-70-like"/>
</dbReference>
<keyword evidence="2" id="KW-0805">Transcription regulation</keyword>
<comment type="caution">
    <text evidence="7">The sequence shown here is derived from an EMBL/GenBank/DDBJ whole genome shotgun (WGS) entry which is preliminary data.</text>
</comment>
<evidence type="ECO:0000259" key="6">
    <source>
        <dbReference type="Pfam" id="PF08281"/>
    </source>
</evidence>
<accession>A0ABT5JEV5</accession>
<dbReference type="Gene3D" id="1.10.1740.10">
    <property type="match status" value="1"/>
</dbReference>
<evidence type="ECO:0000256" key="3">
    <source>
        <dbReference type="ARBA" id="ARBA00023082"/>
    </source>
</evidence>
<evidence type="ECO:0000313" key="8">
    <source>
        <dbReference type="Proteomes" id="UP001165652"/>
    </source>
</evidence>
<dbReference type="NCBIfam" id="TIGR02937">
    <property type="entry name" value="sigma70-ECF"/>
    <property type="match status" value="1"/>
</dbReference>
<evidence type="ECO:0000259" key="5">
    <source>
        <dbReference type="Pfam" id="PF04542"/>
    </source>
</evidence>
<keyword evidence="8" id="KW-1185">Reference proteome</keyword>
<keyword evidence="3" id="KW-0731">Sigma factor</keyword>
<evidence type="ECO:0000256" key="4">
    <source>
        <dbReference type="ARBA" id="ARBA00023163"/>
    </source>
</evidence>
<dbReference type="PANTHER" id="PTHR43133:SF63">
    <property type="entry name" value="RNA POLYMERASE SIGMA FACTOR FECI-RELATED"/>
    <property type="match status" value="1"/>
</dbReference>
<dbReference type="Pfam" id="PF04542">
    <property type="entry name" value="Sigma70_r2"/>
    <property type="match status" value="1"/>
</dbReference>
<comment type="similarity">
    <text evidence="1">Belongs to the sigma-70 factor family. ECF subfamily.</text>
</comment>
<dbReference type="InterPro" id="IPR013249">
    <property type="entry name" value="RNA_pol_sigma70_r4_t2"/>
</dbReference>
<dbReference type="InterPro" id="IPR013324">
    <property type="entry name" value="RNA_pol_sigma_r3/r4-like"/>
</dbReference>
<dbReference type="InterPro" id="IPR014284">
    <property type="entry name" value="RNA_pol_sigma-70_dom"/>
</dbReference>
<dbReference type="Gene3D" id="1.10.10.10">
    <property type="entry name" value="Winged helix-like DNA-binding domain superfamily/Winged helix DNA-binding domain"/>
    <property type="match status" value="1"/>
</dbReference>
<feature type="domain" description="RNA polymerase sigma-70 region 2" evidence="5">
    <location>
        <begin position="13"/>
        <end position="72"/>
    </location>
</feature>
<dbReference type="PANTHER" id="PTHR43133">
    <property type="entry name" value="RNA POLYMERASE ECF-TYPE SIGMA FACTO"/>
    <property type="match status" value="1"/>
</dbReference>
<dbReference type="SUPFAM" id="SSF88946">
    <property type="entry name" value="Sigma2 domain of RNA polymerase sigma factors"/>
    <property type="match status" value="1"/>
</dbReference>
<proteinExistence type="inferred from homology"/>
<dbReference type="InterPro" id="IPR007627">
    <property type="entry name" value="RNA_pol_sigma70_r2"/>
</dbReference>
<feature type="domain" description="RNA polymerase sigma factor 70 region 4 type 2" evidence="6">
    <location>
        <begin position="111"/>
        <end position="161"/>
    </location>
</feature>
<dbReference type="InterPro" id="IPR036388">
    <property type="entry name" value="WH-like_DNA-bd_sf"/>
</dbReference>
<dbReference type="SUPFAM" id="SSF88659">
    <property type="entry name" value="Sigma3 and sigma4 domains of RNA polymerase sigma factors"/>
    <property type="match status" value="1"/>
</dbReference>
<gene>
    <name evidence="7" type="ORF">PQJ73_20835</name>
</gene>